<dbReference type="Gene3D" id="3.40.720.10">
    <property type="entry name" value="Alkaline Phosphatase, subunit A"/>
    <property type="match status" value="1"/>
</dbReference>
<gene>
    <name evidence="1" type="ORF">H4W34_007709</name>
</gene>
<reference evidence="1 2" key="1">
    <citation type="submission" date="2020-10" db="EMBL/GenBank/DDBJ databases">
        <title>Sequencing the genomes of 1000 actinobacteria strains.</title>
        <authorList>
            <person name="Klenk H.-P."/>
        </authorList>
    </citation>
    <scope>NUCLEOTIDE SEQUENCE [LARGE SCALE GENOMIC DNA]</scope>
    <source>
        <strain evidence="1 2">DSM 46744</strain>
    </source>
</reference>
<accession>A0ABR9K4X3</accession>
<dbReference type="InterPro" id="IPR002591">
    <property type="entry name" value="Phosphodiest/P_Trfase"/>
</dbReference>
<name>A0ABR9K4X3_9ACTN</name>
<organism evidence="1 2">
    <name type="scientific">Actinomadura algeriensis</name>
    <dbReference type="NCBI Taxonomy" id="1679523"/>
    <lineage>
        <taxon>Bacteria</taxon>
        <taxon>Bacillati</taxon>
        <taxon>Actinomycetota</taxon>
        <taxon>Actinomycetes</taxon>
        <taxon>Streptosporangiales</taxon>
        <taxon>Thermomonosporaceae</taxon>
        <taxon>Actinomadura</taxon>
    </lineage>
</organism>
<evidence type="ECO:0008006" key="3">
    <source>
        <dbReference type="Google" id="ProtNLM"/>
    </source>
</evidence>
<keyword evidence="2" id="KW-1185">Reference proteome</keyword>
<protein>
    <recommendedName>
        <fullName evidence="3">Alkaline phosphatase family protein</fullName>
    </recommendedName>
</protein>
<dbReference type="EMBL" id="JADBDZ010000001">
    <property type="protein sequence ID" value="MBE1537876.1"/>
    <property type="molecule type" value="Genomic_DNA"/>
</dbReference>
<dbReference type="SUPFAM" id="SSF53649">
    <property type="entry name" value="Alkaline phosphatase-like"/>
    <property type="match status" value="1"/>
</dbReference>
<dbReference type="Pfam" id="PF01663">
    <property type="entry name" value="Phosphodiest"/>
    <property type="match status" value="1"/>
</dbReference>
<proteinExistence type="predicted"/>
<comment type="caution">
    <text evidence="1">The sequence shown here is derived from an EMBL/GenBank/DDBJ whole genome shotgun (WGS) entry which is preliminary data.</text>
</comment>
<dbReference type="RefSeq" id="WP_192763668.1">
    <property type="nucleotide sequence ID" value="NZ_JADBDZ010000001.1"/>
</dbReference>
<dbReference type="Proteomes" id="UP000627838">
    <property type="component" value="Unassembled WGS sequence"/>
</dbReference>
<dbReference type="InterPro" id="IPR017850">
    <property type="entry name" value="Alkaline_phosphatase_core_sf"/>
</dbReference>
<sequence>MSAPPSAPPPPVPRYGTGALADLPPSVLSTLRVPDGANVLGLPPADRVCVLLIDGLGWEQLRAHPREAPFLNSLGGRAIDAGLPATTVTSIGSLGTGLTPGTHGLLGLQVAIPGTGRLLNLLGWNDAAGVDPREFQPQPTVFERAAANGVAVRYVGAWRLRDTPLTRAASRGAVHLRADAMGELVGRARSALREGDRSYVTVYHSNLDSTGHRCGVDSAEWRFELGFVDRLAEQITEVLPPGALLCVTADHGMVDPGERLDADRTPALQEGVALLGGDARCRYVYAEPGAAGDVLATWRAAVGDRAWVVPRDEAVADGWFGPVADGMAERIGDVVVVPHGGLAIVASEREPWLEDMIGMHGSMISAERLVPLLTASGPT</sequence>
<evidence type="ECO:0000313" key="2">
    <source>
        <dbReference type="Proteomes" id="UP000627838"/>
    </source>
</evidence>
<evidence type="ECO:0000313" key="1">
    <source>
        <dbReference type="EMBL" id="MBE1537876.1"/>
    </source>
</evidence>